<protein>
    <submittedName>
        <fullName evidence="1">Uncharacterized protein</fullName>
    </submittedName>
</protein>
<dbReference type="STRING" id="112901.SAMN04488500_13722"/>
<dbReference type="EMBL" id="FWXI01000037">
    <property type="protein sequence ID" value="SMD15351.1"/>
    <property type="molecule type" value="Genomic_DNA"/>
</dbReference>
<name>A0A1W2F0A6_9FIRM</name>
<dbReference type="Proteomes" id="UP000192738">
    <property type="component" value="Unassembled WGS sequence"/>
</dbReference>
<evidence type="ECO:0000313" key="1">
    <source>
        <dbReference type="EMBL" id="SMD15351.1"/>
    </source>
</evidence>
<dbReference type="AlphaFoldDB" id="A0A1W2F0A6"/>
<keyword evidence="2" id="KW-1185">Reference proteome</keyword>
<gene>
    <name evidence="1" type="ORF">SAMN04488500_13722</name>
</gene>
<accession>A0A1W2F0A6</accession>
<proteinExistence type="predicted"/>
<organism evidence="1 2">
    <name type="scientific">Sporomusa malonica</name>
    <dbReference type="NCBI Taxonomy" id="112901"/>
    <lineage>
        <taxon>Bacteria</taxon>
        <taxon>Bacillati</taxon>
        <taxon>Bacillota</taxon>
        <taxon>Negativicutes</taxon>
        <taxon>Selenomonadales</taxon>
        <taxon>Sporomusaceae</taxon>
        <taxon>Sporomusa</taxon>
    </lineage>
</organism>
<sequence length="61" mass="7325">MNMQYPDFKKQEIELYDKIQKLSDEFDRLNKAGKDTTDTAQKLETVLKEFLLFRQQNVIKV</sequence>
<reference evidence="1 2" key="1">
    <citation type="submission" date="2017-04" db="EMBL/GenBank/DDBJ databases">
        <authorList>
            <person name="Afonso C.L."/>
            <person name="Miller P.J."/>
            <person name="Scott M.A."/>
            <person name="Spackman E."/>
            <person name="Goraichik I."/>
            <person name="Dimitrov K.M."/>
            <person name="Suarez D.L."/>
            <person name="Swayne D.E."/>
        </authorList>
    </citation>
    <scope>NUCLEOTIDE SEQUENCE [LARGE SCALE GENOMIC DNA]</scope>
    <source>
        <strain evidence="1 2">DSM 5090</strain>
    </source>
</reference>
<evidence type="ECO:0000313" key="2">
    <source>
        <dbReference type="Proteomes" id="UP000192738"/>
    </source>
</evidence>